<proteinExistence type="inferred from homology"/>
<keyword evidence="4" id="KW-0963">Cytoplasm</keyword>
<evidence type="ECO:0000256" key="4">
    <source>
        <dbReference type="RuleBase" id="RU363120"/>
    </source>
</evidence>
<comment type="similarity">
    <text evidence="1 4">Belongs to the endosulfine family.</text>
</comment>
<feature type="region of interest" description="Disordered" evidence="5">
    <location>
        <begin position="56"/>
        <end position="111"/>
    </location>
</feature>
<dbReference type="OrthoDB" id="5949865at2759"/>
<evidence type="ECO:0000256" key="5">
    <source>
        <dbReference type="SAM" id="MobiDB-lite"/>
    </source>
</evidence>
<accession>A0A913XP17</accession>
<keyword evidence="7" id="KW-1185">Reference proteome</keyword>
<feature type="region of interest" description="Disordered" evidence="5">
    <location>
        <begin position="1"/>
        <end position="32"/>
    </location>
</feature>
<dbReference type="AlphaFoldDB" id="A0A913XP17"/>
<dbReference type="EnsemblMetazoa" id="XM_021052249.1">
    <property type="protein sequence ID" value="XP_020907908.1"/>
    <property type="gene ID" value="LOC110245953"/>
</dbReference>
<evidence type="ECO:0000256" key="3">
    <source>
        <dbReference type="ARBA" id="ARBA00023272"/>
    </source>
</evidence>
<keyword evidence="2 4" id="KW-0498">Mitosis</keyword>
<evidence type="ECO:0000256" key="2">
    <source>
        <dbReference type="ARBA" id="ARBA00022776"/>
    </source>
</evidence>
<dbReference type="PANTHER" id="PTHR10358">
    <property type="entry name" value="ENDOSULFINE"/>
    <property type="match status" value="1"/>
</dbReference>
<reference evidence="6" key="1">
    <citation type="submission" date="2022-11" db="UniProtKB">
        <authorList>
            <consortium name="EnsemblMetazoa"/>
        </authorList>
    </citation>
    <scope>IDENTIFICATION</scope>
</reference>
<protein>
    <recommendedName>
        <fullName evidence="8">Alpha-endosulfine</fullName>
    </recommendedName>
</protein>
<comment type="subcellular location">
    <subcellularLocation>
        <location evidence="4">Cytoplasm</location>
    </subcellularLocation>
</comment>
<sequence length="111" mass="12524">MATESEPKNLSEMSEEEKFRAKFPGRKPTTTDVMRKRLQKGGVKYFDSGDYAMAKSSEKKGPIPHRPNLDVLGVGRGIPTPDKIPHRKSSVPIKEHEHQDTVHHTHTPVEN</sequence>
<keyword evidence="3 4" id="KW-0650">Protein phosphatase inhibitor</keyword>
<dbReference type="GO" id="GO:0005737">
    <property type="term" value="C:cytoplasm"/>
    <property type="evidence" value="ECO:0007669"/>
    <property type="project" value="UniProtKB-SubCell"/>
</dbReference>
<evidence type="ECO:0000256" key="1">
    <source>
        <dbReference type="ARBA" id="ARBA00010520"/>
    </source>
</evidence>
<dbReference type="GO" id="GO:0004864">
    <property type="term" value="F:protein phosphatase inhibitor activity"/>
    <property type="evidence" value="ECO:0007669"/>
    <property type="project" value="UniProtKB-KW"/>
</dbReference>
<dbReference type="Proteomes" id="UP000887567">
    <property type="component" value="Unplaced"/>
</dbReference>
<dbReference type="Pfam" id="PF04667">
    <property type="entry name" value="Endosulfine"/>
    <property type="match status" value="1"/>
</dbReference>
<keyword evidence="4" id="KW-0132">Cell division</keyword>
<organism evidence="6 7">
    <name type="scientific">Exaiptasia diaphana</name>
    <name type="common">Tropical sea anemone</name>
    <name type="synonym">Aiptasia pulchella</name>
    <dbReference type="NCBI Taxonomy" id="2652724"/>
    <lineage>
        <taxon>Eukaryota</taxon>
        <taxon>Metazoa</taxon>
        <taxon>Cnidaria</taxon>
        <taxon>Anthozoa</taxon>
        <taxon>Hexacorallia</taxon>
        <taxon>Actiniaria</taxon>
        <taxon>Aiptasiidae</taxon>
        <taxon>Exaiptasia</taxon>
    </lineage>
</organism>
<dbReference type="GO" id="GO:0051301">
    <property type="term" value="P:cell division"/>
    <property type="evidence" value="ECO:0007669"/>
    <property type="project" value="UniProtKB-KW"/>
</dbReference>
<dbReference type="GeneID" id="110245953"/>
<evidence type="ECO:0000313" key="6">
    <source>
        <dbReference type="EnsemblMetazoa" id="XP_020907908.1"/>
    </source>
</evidence>
<dbReference type="InterPro" id="IPR006760">
    <property type="entry name" value="Endosulphine"/>
</dbReference>
<name>A0A913XP17_EXADI</name>
<dbReference type="RefSeq" id="XP_020907908.1">
    <property type="nucleotide sequence ID" value="XM_021052249.1"/>
</dbReference>
<evidence type="ECO:0008006" key="8">
    <source>
        <dbReference type="Google" id="ProtNLM"/>
    </source>
</evidence>
<keyword evidence="4" id="KW-0131">Cell cycle</keyword>
<dbReference type="PANTHER" id="PTHR10358:SF6">
    <property type="entry name" value="ENDOSULFINE, ISOFORM A"/>
    <property type="match status" value="1"/>
</dbReference>
<comment type="function">
    <text evidence="4">Protein phosphatase inhibitor that specifically inhibits protein phosphatase 2A (PP2A) during mitosis.</text>
</comment>
<dbReference type="OMA" id="FLCVDEM"/>
<evidence type="ECO:0000313" key="7">
    <source>
        <dbReference type="Proteomes" id="UP000887567"/>
    </source>
</evidence>
<feature type="compositionally biased region" description="Basic and acidic residues" evidence="5">
    <location>
        <begin position="93"/>
        <end position="111"/>
    </location>
</feature>
<dbReference type="KEGG" id="epa:110245953"/>